<keyword evidence="2" id="KW-0012">Acyltransferase</keyword>
<dbReference type="InterPro" id="IPR000182">
    <property type="entry name" value="GNAT_dom"/>
</dbReference>
<dbReference type="AlphaFoldDB" id="A0A7V7TUL9"/>
<dbReference type="Proteomes" id="UP000432089">
    <property type="component" value="Unassembled WGS sequence"/>
</dbReference>
<dbReference type="Pfam" id="PF00583">
    <property type="entry name" value="Acetyltransf_1"/>
    <property type="match status" value="1"/>
</dbReference>
<dbReference type="CDD" id="cd04301">
    <property type="entry name" value="NAT_SF"/>
    <property type="match status" value="1"/>
</dbReference>
<evidence type="ECO:0000313" key="4">
    <source>
        <dbReference type="EMBL" id="KAB0676297.1"/>
    </source>
</evidence>
<dbReference type="Gene3D" id="3.40.630.30">
    <property type="match status" value="1"/>
</dbReference>
<dbReference type="GO" id="GO:0016747">
    <property type="term" value="F:acyltransferase activity, transferring groups other than amino-acyl groups"/>
    <property type="evidence" value="ECO:0007669"/>
    <property type="project" value="InterPro"/>
</dbReference>
<dbReference type="InterPro" id="IPR016181">
    <property type="entry name" value="Acyl_CoA_acyltransferase"/>
</dbReference>
<proteinExistence type="predicted"/>
<evidence type="ECO:0000256" key="1">
    <source>
        <dbReference type="ARBA" id="ARBA00022679"/>
    </source>
</evidence>
<feature type="domain" description="N-acetyltransferase" evidence="3">
    <location>
        <begin position="5"/>
        <end position="158"/>
    </location>
</feature>
<keyword evidence="5" id="KW-1185">Reference proteome</keyword>
<dbReference type="PROSITE" id="PS51186">
    <property type="entry name" value="GNAT"/>
    <property type="match status" value="1"/>
</dbReference>
<gene>
    <name evidence="4" type="primary">aac(3)-I</name>
    <name evidence="4" type="ORF">F6X38_21570</name>
</gene>
<accession>A0A7V7TUL9</accession>
<dbReference type="InterPro" id="IPR051556">
    <property type="entry name" value="N-term/lysine_N-AcTrnsfr"/>
</dbReference>
<dbReference type="PANTHER" id="PTHR42919">
    <property type="entry name" value="N-ALPHA-ACETYLTRANSFERASE"/>
    <property type="match status" value="1"/>
</dbReference>
<comment type="caution">
    <text evidence="4">The sequence shown here is derived from an EMBL/GenBank/DDBJ whole genome shotgun (WGS) entry which is preliminary data.</text>
</comment>
<evidence type="ECO:0000256" key="2">
    <source>
        <dbReference type="ARBA" id="ARBA00023315"/>
    </source>
</evidence>
<dbReference type="RefSeq" id="WP_150973505.1">
    <property type="nucleotide sequence ID" value="NZ_VZDO01000024.1"/>
</dbReference>
<dbReference type="PANTHER" id="PTHR42919:SF8">
    <property type="entry name" value="N-ALPHA-ACETYLTRANSFERASE 50"/>
    <property type="match status" value="1"/>
</dbReference>
<dbReference type="EMBL" id="VZDO01000024">
    <property type="protein sequence ID" value="KAB0676297.1"/>
    <property type="molecule type" value="Genomic_DNA"/>
</dbReference>
<name>A0A7V7TUL9_9HYPH</name>
<protein>
    <submittedName>
        <fullName evidence="4">AAC(3)-I family aminoglycoside N-acetyltransferase</fullName>
    </submittedName>
</protein>
<organism evidence="4 5">
    <name type="scientific">Plantimonas leprariae</name>
    <dbReference type="NCBI Taxonomy" id="2615207"/>
    <lineage>
        <taxon>Bacteria</taxon>
        <taxon>Pseudomonadati</taxon>
        <taxon>Pseudomonadota</taxon>
        <taxon>Alphaproteobacteria</taxon>
        <taxon>Hyphomicrobiales</taxon>
        <taxon>Aurantimonadaceae</taxon>
        <taxon>Plantimonas</taxon>
    </lineage>
</organism>
<sequence length="158" mass="17189">MRAEAAFRRLGPGDASILRHLNAVFAEAFDDRETYQDAPPSDAYLDGLLAKEHVVALVALADDAVVGGLVAYELDKAERMRREVYVYDLAVAATHRRRGLATGLIEHLCGIAAERGASVVYVQADRGDGPAIALYESLGTREEVLHFDIEVGHGLKEE</sequence>
<evidence type="ECO:0000259" key="3">
    <source>
        <dbReference type="PROSITE" id="PS51186"/>
    </source>
</evidence>
<keyword evidence="1 4" id="KW-0808">Transferase</keyword>
<dbReference type="NCBIfam" id="NF033083">
    <property type="entry name" value="AAC_3_I"/>
    <property type="match status" value="1"/>
</dbReference>
<dbReference type="SUPFAM" id="SSF55729">
    <property type="entry name" value="Acyl-CoA N-acyltransferases (Nat)"/>
    <property type="match status" value="1"/>
</dbReference>
<evidence type="ECO:0000313" key="5">
    <source>
        <dbReference type="Proteomes" id="UP000432089"/>
    </source>
</evidence>
<reference evidence="4 5" key="1">
    <citation type="submission" date="2019-09" db="EMBL/GenBank/DDBJ databases">
        <title>YIM 132180 draft genome.</title>
        <authorList>
            <person name="Zhang K."/>
        </authorList>
    </citation>
    <scope>NUCLEOTIDE SEQUENCE [LARGE SCALE GENOMIC DNA]</scope>
    <source>
        <strain evidence="4 5">YIM 132180</strain>
    </source>
</reference>